<keyword evidence="2" id="KW-1185">Reference proteome</keyword>
<name>A0ABV8X2P6_9LACT</name>
<sequence>MNGFYGFNYYVPFPYSMRLYPYQAAVQGLNPIGRANDQYIHRKSADLKAAMRTLWEQHITWTRMTITSLVFKLPDANLVVDRLLQNPVDQGKTLARFYGKKIGDRYAVLLNEHLTIAAELVKAAMAGDNQKADELDKEWHRNGDDIARFLSRINPFINEQAMREMFYEHLALTKLEAVCMITKKYSEEIKVYDRIEEQALMMSDELSNAITRQFMLF</sequence>
<protein>
    <recommendedName>
        <fullName evidence="3">Acetylglutamate kinase</fullName>
    </recommendedName>
</protein>
<dbReference type="EMBL" id="JBHSEC010000010">
    <property type="protein sequence ID" value="MFC4410213.1"/>
    <property type="molecule type" value="Genomic_DNA"/>
</dbReference>
<comment type="caution">
    <text evidence="1">The sequence shown here is derived from an EMBL/GenBank/DDBJ whole genome shotgun (WGS) entry which is preliminary data.</text>
</comment>
<evidence type="ECO:0000313" key="1">
    <source>
        <dbReference type="EMBL" id="MFC4410213.1"/>
    </source>
</evidence>
<evidence type="ECO:0008006" key="3">
    <source>
        <dbReference type="Google" id="ProtNLM"/>
    </source>
</evidence>
<reference evidence="2" key="1">
    <citation type="journal article" date="2019" name="Int. J. Syst. Evol. Microbiol.">
        <title>The Global Catalogue of Microorganisms (GCM) 10K type strain sequencing project: providing services to taxonomists for standard genome sequencing and annotation.</title>
        <authorList>
            <consortium name="The Broad Institute Genomics Platform"/>
            <consortium name="The Broad Institute Genome Sequencing Center for Infectious Disease"/>
            <person name="Wu L."/>
            <person name="Ma J."/>
        </authorList>
    </citation>
    <scope>NUCLEOTIDE SEQUENCE [LARGE SCALE GENOMIC DNA]</scope>
    <source>
        <strain evidence="2">CCUG 59778</strain>
    </source>
</reference>
<accession>A0ABV8X2P6</accession>
<dbReference type="RefSeq" id="WP_378153808.1">
    <property type="nucleotide sequence ID" value="NZ_JBHSEC010000010.1"/>
</dbReference>
<proteinExistence type="predicted"/>
<organism evidence="1 2">
    <name type="scientific">Chungangia koreensis</name>
    <dbReference type="NCBI Taxonomy" id="752657"/>
    <lineage>
        <taxon>Bacteria</taxon>
        <taxon>Bacillati</taxon>
        <taxon>Bacillota</taxon>
        <taxon>Bacilli</taxon>
        <taxon>Lactobacillales</taxon>
        <taxon>Chungangia</taxon>
    </lineage>
</organism>
<gene>
    <name evidence="1" type="ORF">ACFOZY_07150</name>
</gene>
<evidence type="ECO:0000313" key="2">
    <source>
        <dbReference type="Proteomes" id="UP001595817"/>
    </source>
</evidence>
<dbReference type="Proteomes" id="UP001595817">
    <property type="component" value="Unassembled WGS sequence"/>
</dbReference>